<proteinExistence type="predicted"/>
<dbReference type="PANTHER" id="PTHR30037:SF4">
    <property type="entry name" value="DNA-3-METHYLADENINE GLYCOSYLASE I"/>
    <property type="match status" value="1"/>
</dbReference>
<dbReference type="RefSeq" id="WP_306848911.1">
    <property type="nucleotide sequence ID" value="NZ_JAUSSK010000002.1"/>
</dbReference>
<keyword evidence="1" id="KW-0326">Glycosidase</keyword>
<accession>A0ABT9SZX3</accession>
<keyword evidence="2" id="KW-1185">Reference proteome</keyword>
<dbReference type="SUPFAM" id="SSF48150">
    <property type="entry name" value="DNA-glycosylase"/>
    <property type="match status" value="1"/>
</dbReference>
<dbReference type="Pfam" id="PF03352">
    <property type="entry name" value="Adenine_glyco"/>
    <property type="match status" value="1"/>
</dbReference>
<gene>
    <name evidence="1" type="ORF">J2T07_001664</name>
</gene>
<dbReference type="PANTHER" id="PTHR30037">
    <property type="entry name" value="DNA-3-METHYLADENINE GLYCOSYLASE 1"/>
    <property type="match status" value="1"/>
</dbReference>
<dbReference type="EMBL" id="JAUSSK010000002">
    <property type="protein sequence ID" value="MDQ0009487.1"/>
    <property type="molecule type" value="Genomic_DNA"/>
</dbReference>
<organism evidence="1 2">
    <name type="scientific">Luteibacter jiangsuensis</name>
    <dbReference type="NCBI Taxonomy" id="637577"/>
    <lineage>
        <taxon>Bacteria</taxon>
        <taxon>Pseudomonadati</taxon>
        <taxon>Pseudomonadota</taxon>
        <taxon>Gammaproteobacteria</taxon>
        <taxon>Lysobacterales</taxon>
        <taxon>Rhodanobacteraceae</taxon>
        <taxon>Luteibacter</taxon>
    </lineage>
</organism>
<dbReference type="Gene3D" id="1.10.340.30">
    <property type="entry name" value="Hypothetical protein, domain 2"/>
    <property type="match status" value="1"/>
</dbReference>
<reference evidence="1 2" key="1">
    <citation type="submission" date="2023-07" db="EMBL/GenBank/DDBJ databases">
        <title>Sorghum-associated microbial communities from plants grown in Nebraska, USA.</title>
        <authorList>
            <person name="Schachtman D."/>
        </authorList>
    </citation>
    <scope>NUCLEOTIDE SEQUENCE [LARGE SCALE GENOMIC DNA]</scope>
    <source>
        <strain evidence="1 2">CC60</strain>
    </source>
</reference>
<comment type="caution">
    <text evidence="1">The sequence shown here is derived from an EMBL/GenBank/DDBJ whole genome shotgun (WGS) entry which is preliminary data.</text>
</comment>
<keyword evidence="1" id="KW-0378">Hydrolase</keyword>
<evidence type="ECO:0000313" key="1">
    <source>
        <dbReference type="EMBL" id="MDQ0009487.1"/>
    </source>
</evidence>
<dbReference type="InterPro" id="IPR052891">
    <property type="entry name" value="DNA-3mA_glycosylase"/>
</dbReference>
<dbReference type="EC" id="3.2.2.20" evidence="1"/>
<dbReference type="InterPro" id="IPR005019">
    <property type="entry name" value="Adenine_glyco"/>
</dbReference>
<dbReference type="GO" id="GO:0008725">
    <property type="term" value="F:DNA-3-methyladenine glycosylase activity"/>
    <property type="evidence" value="ECO:0007669"/>
    <property type="project" value="UniProtKB-EC"/>
</dbReference>
<evidence type="ECO:0000313" key="2">
    <source>
        <dbReference type="Proteomes" id="UP001237737"/>
    </source>
</evidence>
<dbReference type="InterPro" id="IPR011257">
    <property type="entry name" value="DNA_glycosylase"/>
</dbReference>
<protein>
    <submittedName>
        <fullName evidence="1">DNA-3-methyladenine glycosylase I</fullName>
        <ecNumber evidence="1">3.2.2.20</ecNumber>
    </submittedName>
</protein>
<dbReference type="Proteomes" id="UP001237737">
    <property type="component" value="Unassembled WGS sequence"/>
</dbReference>
<name>A0ABT9SZX3_9GAMM</name>
<sequence length="182" mass="20658">MRCQWAERSDAERVYHDTEWGVPVHDDRGLFEWLALRGSQAGLAWRTVLAKRKSYHLAFHGFDIARIAAMTDAELATVLRDRGVIRHRLKIESIRGNARASLRVIDDVGSLSAYLWSFVGDSPQKNAWQHDAQVPMRSPASDRMSAAMRKRGFRFAGTAICYAVMQSVGMVNDHVVGCHRYR</sequence>